<sequence>MTQHDDDLDLFSDARTERHRPVRRDRGGRKPPPPPRKRRRTGLWIGMVVVLALIAAGGYYGYQQLTGIGGYEDFAGQGETDVVVQVNDGDSTGDIAATLVDSGVVASSRAFVAAAESNADVRGVQPGYYVMKTKASGAAAVDKIVDPASRVGAMEIKPGAQLENIILGDEKVVKGITTMLADASCAELNGKSTCVTAEQLAEVAKTADLAKLGVPEWAVPDASKAEPQRRLEGLIMPGVYHVKPGSTPEELWTQLVTESATQMQAAGLPDIAKDTGYTPYQVLVMASLVEKEAITEDFYKVSRVTYNRLRESMRLQYDSTINYVLDRPAIRTNPEDRDKVGAYNTYDNTGLPPTPISAPGKTALDAAVKPEPGEWLFFVKCEKDGTSCFAVTNDEHNANRVKAQENGAY</sequence>
<comment type="catalytic activity">
    <reaction evidence="7">
        <text>a peptidoglycan chain = a peptidoglycan chain with N-acetyl-1,6-anhydromuramyl-[peptide] at the reducing end + a peptidoglycan chain with N-acetylglucosamine at the non-reducing end.</text>
        <dbReference type="EC" id="4.2.2.29"/>
    </reaction>
</comment>
<proteinExistence type="inferred from homology"/>
<feature type="region of interest" description="Disordered" evidence="8">
    <location>
        <begin position="1"/>
        <end position="39"/>
    </location>
</feature>
<comment type="similarity">
    <text evidence="7">Belongs to the transglycosylase MltG family.</text>
</comment>
<keyword evidence="10" id="KW-1185">Reference proteome</keyword>
<organism evidence="9 10">
    <name type="scientific">Actinophytocola glycyrrhizae</name>
    <dbReference type="NCBI Taxonomy" id="2044873"/>
    <lineage>
        <taxon>Bacteria</taxon>
        <taxon>Bacillati</taxon>
        <taxon>Actinomycetota</taxon>
        <taxon>Actinomycetes</taxon>
        <taxon>Pseudonocardiales</taxon>
        <taxon>Pseudonocardiaceae</taxon>
    </lineage>
</organism>
<dbReference type="RefSeq" id="WP_378059454.1">
    <property type="nucleotide sequence ID" value="NZ_JBHSIS010000020.1"/>
</dbReference>
<evidence type="ECO:0000256" key="6">
    <source>
        <dbReference type="ARBA" id="ARBA00023316"/>
    </source>
</evidence>
<dbReference type="NCBIfam" id="TIGR00247">
    <property type="entry name" value="endolytic transglycosylase MltG"/>
    <property type="match status" value="1"/>
</dbReference>
<dbReference type="EC" id="4.2.2.29" evidence="7"/>
<gene>
    <name evidence="7 9" type="primary">mltG</name>
    <name evidence="9" type="ORF">ACFPCV_28490</name>
</gene>
<dbReference type="Pfam" id="PF02618">
    <property type="entry name" value="YceG"/>
    <property type="match status" value="1"/>
</dbReference>
<reference evidence="10" key="1">
    <citation type="journal article" date="2019" name="Int. J. Syst. Evol. Microbiol.">
        <title>The Global Catalogue of Microorganisms (GCM) 10K type strain sequencing project: providing services to taxonomists for standard genome sequencing and annotation.</title>
        <authorList>
            <consortium name="The Broad Institute Genomics Platform"/>
            <consortium name="The Broad Institute Genome Sequencing Center for Infectious Disease"/>
            <person name="Wu L."/>
            <person name="Ma J."/>
        </authorList>
    </citation>
    <scope>NUCLEOTIDE SEQUENCE [LARGE SCALE GENOMIC DNA]</scope>
    <source>
        <strain evidence="10">ZS-22-S1</strain>
    </source>
</reference>
<evidence type="ECO:0000256" key="8">
    <source>
        <dbReference type="SAM" id="MobiDB-lite"/>
    </source>
</evidence>
<feature type="site" description="Important for catalytic activity" evidence="7">
    <location>
        <position position="292"/>
    </location>
</feature>
<name>A0ABV9S6U5_9PSEU</name>
<accession>A0ABV9S6U5</accession>
<keyword evidence="6 7" id="KW-0961">Cell wall biogenesis/degradation</keyword>
<evidence type="ECO:0000256" key="4">
    <source>
        <dbReference type="ARBA" id="ARBA00023136"/>
    </source>
</evidence>
<feature type="transmembrane region" description="Helical" evidence="7">
    <location>
        <begin position="43"/>
        <end position="62"/>
    </location>
</feature>
<dbReference type="InterPro" id="IPR003770">
    <property type="entry name" value="MLTG-like"/>
</dbReference>
<comment type="function">
    <text evidence="7">Functions as a peptidoglycan terminase that cleaves nascent peptidoglycan strands endolytically to terminate their elongation.</text>
</comment>
<dbReference type="PANTHER" id="PTHR30518">
    <property type="entry name" value="ENDOLYTIC MUREIN TRANSGLYCOSYLASE"/>
    <property type="match status" value="1"/>
</dbReference>
<evidence type="ECO:0000313" key="9">
    <source>
        <dbReference type="EMBL" id="MFC4857453.1"/>
    </source>
</evidence>
<keyword evidence="3 7" id="KW-1133">Transmembrane helix</keyword>
<feature type="compositionally biased region" description="Acidic residues" evidence="8">
    <location>
        <begin position="1"/>
        <end position="10"/>
    </location>
</feature>
<keyword evidence="5 7" id="KW-0456">Lyase</keyword>
<dbReference type="HAMAP" id="MF_02065">
    <property type="entry name" value="MltG"/>
    <property type="match status" value="1"/>
</dbReference>
<evidence type="ECO:0000256" key="7">
    <source>
        <dbReference type="HAMAP-Rule" id="MF_02065"/>
    </source>
</evidence>
<comment type="subcellular location">
    <subcellularLocation>
        <location evidence="7">Cell membrane</location>
        <topology evidence="7">Single-pass membrane protein</topology>
    </subcellularLocation>
</comment>
<evidence type="ECO:0000256" key="5">
    <source>
        <dbReference type="ARBA" id="ARBA00023239"/>
    </source>
</evidence>
<keyword evidence="1 7" id="KW-1003">Cell membrane</keyword>
<feature type="compositionally biased region" description="Basic residues" evidence="8">
    <location>
        <begin position="17"/>
        <end position="39"/>
    </location>
</feature>
<keyword evidence="2 7" id="KW-0812">Transmembrane</keyword>
<keyword evidence="4 7" id="KW-0472">Membrane</keyword>
<evidence type="ECO:0000256" key="1">
    <source>
        <dbReference type="ARBA" id="ARBA00022475"/>
    </source>
</evidence>
<dbReference type="Gene3D" id="3.30.1490.480">
    <property type="entry name" value="Endolytic murein transglycosylase"/>
    <property type="match status" value="1"/>
</dbReference>
<evidence type="ECO:0000313" key="10">
    <source>
        <dbReference type="Proteomes" id="UP001595859"/>
    </source>
</evidence>
<comment type="caution">
    <text evidence="9">The sequence shown here is derived from an EMBL/GenBank/DDBJ whole genome shotgun (WGS) entry which is preliminary data.</text>
</comment>
<dbReference type="PANTHER" id="PTHR30518:SF2">
    <property type="entry name" value="ENDOLYTIC MUREIN TRANSGLYCOSYLASE"/>
    <property type="match status" value="1"/>
</dbReference>
<evidence type="ECO:0000256" key="3">
    <source>
        <dbReference type="ARBA" id="ARBA00022989"/>
    </source>
</evidence>
<protein>
    <recommendedName>
        <fullName evidence="7">Endolytic murein transglycosylase</fullName>
        <ecNumber evidence="7">4.2.2.29</ecNumber>
    </recommendedName>
    <alternativeName>
        <fullName evidence="7">Peptidoglycan lytic transglycosylase</fullName>
    </alternativeName>
    <alternativeName>
        <fullName evidence="7">Peptidoglycan polymerization terminase</fullName>
    </alternativeName>
</protein>
<dbReference type="Proteomes" id="UP001595859">
    <property type="component" value="Unassembled WGS sequence"/>
</dbReference>
<evidence type="ECO:0000256" key="2">
    <source>
        <dbReference type="ARBA" id="ARBA00022692"/>
    </source>
</evidence>
<dbReference type="EMBL" id="JBHSIS010000020">
    <property type="protein sequence ID" value="MFC4857453.1"/>
    <property type="molecule type" value="Genomic_DNA"/>
</dbReference>